<dbReference type="EMBL" id="CP047045">
    <property type="protein sequence ID" value="QGZ94591.1"/>
    <property type="molecule type" value="Genomic_DNA"/>
</dbReference>
<dbReference type="RefSeq" id="WP_158765518.1">
    <property type="nucleotide sequence ID" value="NZ_CP047045.1"/>
</dbReference>
<sequence length="172" mass="18615">MRVLIAALFVALAACSPQAPAGCNLEATHAFSFGSSDAVDTITAQAIGSSCDKAIGLYVVRDAEGFAIWSWSAPLRHAFGDVFAPEDTEHTQQFLDRWVLPVLETTQAAPAWDDLVPGQTMLDQLTYEDVRARDLPMLCHFSGTARQTCVFWEPAAGGAGHFIDRAVEETNL</sequence>
<reference evidence="3" key="1">
    <citation type="submission" date="2019-12" db="EMBL/GenBank/DDBJ databases">
        <title>Complete genome of Terracaulis silvestris 0127_4.</title>
        <authorList>
            <person name="Vieira S."/>
            <person name="Riedel T."/>
            <person name="Sproer C."/>
            <person name="Pascual J."/>
            <person name="Boedeker C."/>
            <person name="Overmann J."/>
        </authorList>
    </citation>
    <scope>NUCLEOTIDE SEQUENCE [LARGE SCALE GENOMIC DNA]</scope>
    <source>
        <strain evidence="3">0127_4</strain>
    </source>
</reference>
<feature type="signal peptide" evidence="1">
    <location>
        <begin position="1"/>
        <end position="21"/>
    </location>
</feature>
<proteinExistence type="predicted"/>
<keyword evidence="1" id="KW-0732">Signal</keyword>
<feature type="chain" id="PRO_5026199301" description="Lipoprotein" evidence="1">
    <location>
        <begin position="22"/>
        <end position="172"/>
    </location>
</feature>
<evidence type="ECO:0008006" key="4">
    <source>
        <dbReference type="Google" id="ProtNLM"/>
    </source>
</evidence>
<organism evidence="2 3">
    <name type="scientific">Terricaulis silvestris</name>
    <dbReference type="NCBI Taxonomy" id="2686094"/>
    <lineage>
        <taxon>Bacteria</taxon>
        <taxon>Pseudomonadati</taxon>
        <taxon>Pseudomonadota</taxon>
        <taxon>Alphaproteobacteria</taxon>
        <taxon>Caulobacterales</taxon>
        <taxon>Caulobacteraceae</taxon>
        <taxon>Terricaulis</taxon>
    </lineage>
</organism>
<dbReference type="KEGG" id="tsv:DSM104635_01411"/>
<accession>A0A6I6MKR0</accession>
<name>A0A6I6MKR0_9CAUL</name>
<evidence type="ECO:0000256" key="1">
    <source>
        <dbReference type="SAM" id="SignalP"/>
    </source>
</evidence>
<gene>
    <name evidence="2" type="ORF">DSM104635_01411</name>
</gene>
<dbReference type="AlphaFoldDB" id="A0A6I6MKR0"/>
<dbReference type="PROSITE" id="PS51257">
    <property type="entry name" value="PROKAR_LIPOPROTEIN"/>
    <property type="match status" value="1"/>
</dbReference>
<evidence type="ECO:0000313" key="2">
    <source>
        <dbReference type="EMBL" id="QGZ94591.1"/>
    </source>
</evidence>
<keyword evidence="3" id="KW-1185">Reference proteome</keyword>
<protein>
    <recommendedName>
        <fullName evidence="4">Lipoprotein</fullName>
    </recommendedName>
</protein>
<dbReference type="Proteomes" id="UP000431269">
    <property type="component" value="Chromosome"/>
</dbReference>
<evidence type="ECO:0000313" key="3">
    <source>
        <dbReference type="Proteomes" id="UP000431269"/>
    </source>
</evidence>